<dbReference type="InParanoid" id="B8MEF5"/>
<dbReference type="eggNOG" id="KOG1286">
    <property type="taxonomic scope" value="Eukaryota"/>
</dbReference>
<evidence type="ECO:0000256" key="3">
    <source>
        <dbReference type="ARBA" id="ARBA00022692"/>
    </source>
</evidence>
<reference evidence="10" key="1">
    <citation type="journal article" date="2015" name="Genome Announc.">
        <title>Genome sequence of the AIDS-associated pathogen Penicillium marneffei (ATCC18224) and its near taxonomic relative Talaromyces stipitatus (ATCC10500).</title>
        <authorList>
            <person name="Nierman W.C."/>
            <person name="Fedorova-Abrams N.D."/>
            <person name="Andrianopoulos A."/>
        </authorList>
    </citation>
    <scope>NUCLEOTIDE SEQUENCE [LARGE SCALE GENOMIC DNA]</scope>
    <source>
        <strain evidence="10">ATCC 10500 / CBS 375.48 / QM 6759 / NRRL 1006</strain>
    </source>
</reference>
<dbReference type="Proteomes" id="UP000001745">
    <property type="component" value="Unassembled WGS sequence"/>
</dbReference>
<sequence>MESTKDSDYFKNEAVVSSSPIDKSAGDIQSVGGPGVVVDHGLHRALKQRHLQMIALGGVVGASIWYGTGTAISYSGPIGALISFAVIGLDVFFVMQSLGELATLYPTPGAFTELAGRFIDPAVSVALGWNYWYMWVANLMAEYNMVSVVLTYWTDKVPSYGWILIFWFIYQCISFFGVVIYGELEFWLAVWKVICVLVGYLLAILVNTGAIGGDYIGFRFWRDPGPFANGINGFGQSFVLAAVYYSGTEMIAITAGESRNPKRDVPKAIQQTIFRIVLIFLGMVFFAGILVPSNDPSLLKAGSKTGKSPFSIALQNAGWKAAPDLINVFILTASFSAMNSAIYIASRVLHSLAGMGRAPAILGKTTSKGVPIYAAILSNLMGLIALVNVASGAGTAFTYILDIAGAAAFIAWACIGVTHLRFRRAWKLQGHSPNELPFRAFLFPWGAYFITFLNIFLLLIQGYGTFITPWQPVAFVFSYIIVVLFVGLFAIWKVLKRTKFVNLAEVDLQSDRKESLGGMDDEEERSGFFAKTKNFVKSRLHR</sequence>
<dbReference type="InterPro" id="IPR004840">
    <property type="entry name" value="Amino_acid_permease_CS"/>
</dbReference>
<dbReference type="PIRSF" id="PIRSF006060">
    <property type="entry name" value="AA_transporter"/>
    <property type="match status" value="1"/>
</dbReference>
<dbReference type="FunCoup" id="B8MEF5">
    <property type="interactions" value="141"/>
</dbReference>
<feature type="transmembrane region" description="Helical" evidence="7">
    <location>
        <begin position="74"/>
        <end position="95"/>
    </location>
</feature>
<dbReference type="Pfam" id="PF00324">
    <property type="entry name" value="AA_permease"/>
    <property type="match status" value="1"/>
</dbReference>
<dbReference type="GeneID" id="8103632"/>
<dbReference type="AlphaFoldDB" id="B8MEF5"/>
<evidence type="ECO:0000256" key="1">
    <source>
        <dbReference type="ARBA" id="ARBA00004141"/>
    </source>
</evidence>
<dbReference type="Gene3D" id="1.20.1740.10">
    <property type="entry name" value="Amino acid/polyamine transporter I"/>
    <property type="match status" value="1"/>
</dbReference>
<keyword evidence="10" id="KW-1185">Reference proteome</keyword>
<feature type="domain" description="Amino acid permease/ SLC12A" evidence="8">
    <location>
        <begin position="50"/>
        <end position="501"/>
    </location>
</feature>
<protein>
    <submittedName>
        <fullName evidence="9">Amino acid permease</fullName>
    </submittedName>
</protein>
<feature type="transmembrane region" description="Helical" evidence="7">
    <location>
        <begin position="325"/>
        <end position="349"/>
    </location>
</feature>
<name>B8MEF5_TALSN</name>
<feature type="transmembrane region" description="Helical" evidence="7">
    <location>
        <begin position="159"/>
        <end position="181"/>
    </location>
</feature>
<dbReference type="OrthoDB" id="3900342at2759"/>
<keyword evidence="3 7" id="KW-0812">Transmembrane</keyword>
<evidence type="ECO:0000256" key="6">
    <source>
        <dbReference type="ARBA" id="ARBA00023136"/>
    </source>
</evidence>
<dbReference type="OMA" id="YYCGTEM"/>
<keyword evidence="2" id="KW-0813">Transport</keyword>
<feature type="transmembrane region" description="Helical" evidence="7">
    <location>
        <begin position="273"/>
        <end position="291"/>
    </location>
</feature>
<evidence type="ECO:0000313" key="10">
    <source>
        <dbReference type="Proteomes" id="UP000001745"/>
    </source>
</evidence>
<dbReference type="PhylomeDB" id="B8MEF5"/>
<dbReference type="STRING" id="441959.B8MEF5"/>
<feature type="transmembrane region" description="Helical" evidence="7">
    <location>
        <begin position="370"/>
        <end position="390"/>
    </location>
</feature>
<evidence type="ECO:0000259" key="8">
    <source>
        <dbReference type="Pfam" id="PF00324"/>
    </source>
</evidence>
<dbReference type="GO" id="GO:0016020">
    <property type="term" value="C:membrane"/>
    <property type="evidence" value="ECO:0007669"/>
    <property type="project" value="UniProtKB-SubCell"/>
</dbReference>
<dbReference type="HOGENOM" id="CLU_007946_12_1_1"/>
<dbReference type="RefSeq" id="XP_002483816.1">
    <property type="nucleotide sequence ID" value="XM_002483771.1"/>
</dbReference>
<evidence type="ECO:0000313" key="9">
    <source>
        <dbReference type="EMBL" id="EED16582.1"/>
    </source>
</evidence>
<evidence type="ECO:0000256" key="5">
    <source>
        <dbReference type="ARBA" id="ARBA00022989"/>
    </source>
</evidence>
<comment type="subcellular location">
    <subcellularLocation>
        <location evidence="1">Membrane</location>
        <topology evidence="1">Multi-pass membrane protein</topology>
    </subcellularLocation>
</comment>
<dbReference type="PANTHER" id="PTHR43341">
    <property type="entry name" value="AMINO ACID PERMEASE"/>
    <property type="match status" value="1"/>
</dbReference>
<evidence type="ECO:0000256" key="4">
    <source>
        <dbReference type="ARBA" id="ARBA00022970"/>
    </source>
</evidence>
<keyword evidence="5 7" id="KW-1133">Transmembrane helix</keyword>
<proteinExistence type="predicted"/>
<gene>
    <name evidence="9" type="ORF">TSTA_016590</name>
</gene>
<feature type="transmembrane region" description="Helical" evidence="7">
    <location>
        <begin position="441"/>
        <end position="460"/>
    </location>
</feature>
<dbReference type="FunFam" id="1.20.1740.10:FF:000001">
    <property type="entry name" value="Amino acid permease"/>
    <property type="match status" value="1"/>
</dbReference>
<feature type="transmembrane region" description="Helical" evidence="7">
    <location>
        <begin position="472"/>
        <end position="492"/>
    </location>
</feature>
<dbReference type="EMBL" id="EQ962656">
    <property type="protein sequence ID" value="EED16582.1"/>
    <property type="molecule type" value="Genomic_DNA"/>
</dbReference>
<dbReference type="VEuPathDB" id="FungiDB:TSTA_016590"/>
<feature type="transmembrane region" description="Helical" evidence="7">
    <location>
        <begin position="193"/>
        <end position="213"/>
    </location>
</feature>
<keyword evidence="4" id="KW-0029">Amino-acid transport</keyword>
<accession>B8MEF5</accession>
<dbReference type="InterPro" id="IPR004841">
    <property type="entry name" value="AA-permease/SLC12A_dom"/>
</dbReference>
<evidence type="ECO:0000256" key="2">
    <source>
        <dbReference type="ARBA" id="ARBA00022448"/>
    </source>
</evidence>
<dbReference type="PROSITE" id="PS00218">
    <property type="entry name" value="AMINO_ACID_PERMEASE_1"/>
    <property type="match status" value="1"/>
</dbReference>
<evidence type="ECO:0000256" key="7">
    <source>
        <dbReference type="SAM" id="Phobius"/>
    </source>
</evidence>
<feature type="transmembrane region" description="Helical" evidence="7">
    <location>
        <begin position="132"/>
        <end position="153"/>
    </location>
</feature>
<organism evidence="9 10">
    <name type="scientific">Talaromyces stipitatus (strain ATCC 10500 / CBS 375.48 / QM 6759 / NRRL 1006)</name>
    <name type="common">Penicillium stipitatum</name>
    <dbReference type="NCBI Taxonomy" id="441959"/>
    <lineage>
        <taxon>Eukaryota</taxon>
        <taxon>Fungi</taxon>
        <taxon>Dikarya</taxon>
        <taxon>Ascomycota</taxon>
        <taxon>Pezizomycotina</taxon>
        <taxon>Eurotiomycetes</taxon>
        <taxon>Eurotiomycetidae</taxon>
        <taxon>Eurotiales</taxon>
        <taxon>Trichocomaceae</taxon>
        <taxon>Talaromyces</taxon>
        <taxon>Talaromyces sect. Talaromyces</taxon>
    </lineage>
</organism>
<keyword evidence="6 7" id="KW-0472">Membrane</keyword>
<dbReference type="GO" id="GO:0015171">
    <property type="term" value="F:amino acid transmembrane transporter activity"/>
    <property type="evidence" value="ECO:0007669"/>
    <property type="project" value="TreeGrafter"/>
</dbReference>
<dbReference type="PANTHER" id="PTHR43341:SF26">
    <property type="entry name" value="GENERAL AMINO ACID PERMEASE AGP3"/>
    <property type="match status" value="1"/>
</dbReference>
<feature type="transmembrane region" description="Helical" evidence="7">
    <location>
        <begin position="51"/>
        <end position="68"/>
    </location>
</feature>
<dbReference type="InterPro" id="IPR050524">
    <property type="entry name" value="APC_YAT"/>
</dbReference>
<feature type="transmembrane region" description="Helical" evidence="7">
    <location>
        <begin position="396"/>
        <end position="420"/>
    </location>
</feature>